<reference evidence="4 5" key="1">
    <citation type="submission" date="2019-02" db="EMBL/GenBank/DDBJ databases">
        <title>Deep-cultivation of Planctomycetes and their phenomic and genomic characterization uncovers novel biology.</title>
        <authorList>
            <person name="Wiegand S."/>
            <person name="Jogler M."/>
            <person name="Boedeker C."/>
            <person name="Pinto D."/>
            <person name="Vollmers J."/>
            <person name="Rivas-Marin E."/>
            <person name="Kohn T."/>
            <person name="Peeters S.H."/>
            <person name="Heuer A."/>
            <person name="Rast P."/>
            <person name="Oberbeckmann S."/>
            <person name="Bunk B."/>
            <person name="Jeske O."/>
            <person name="Meyerdierks A."/>
            <person name="Storesund J.E."/>
            <person name="Kallscheuer N."/>
            <person name="Luecker S."/>
            <person name="Lage O.M."/>
            <person name="Pohl T."/>
            <person name="Merkel B.J."/>
            <person name="Hornburger P."/>
            <person name="Mueller R.-W."/>
            <person name="Bruemmer F."/>
            <person name="Labrenz M."/>
            <person name="Spormann A.M."/>
            <person name="Op den Camp H."/>
            <person name="Overmann J."/>
            <person name="Amann R."/>
            <person name="Jetten M.S.M."/>
            <person name="Mascher T."/>
            <person name="Medema M.H."/>
            <person name="Devos D.P."/>
            <person name="Kaster A.-K."/>
            <person name="Ovreas L."/>
            <person name="Rohde M."/>
            <person name="Galperin M.Y."/>
            <person name="Jogler C."/>
        </authorList>
    </citation>
    <scope>NUCLEOTIDE SEQUENCE [LARGE SCALE GENOMIC DNA]</scope>
    <source>
        <strain evidence="4 5">Pla110</strain>
    </source>
</reference>
<dbReference type="RefSeq" id="WP_144996927.1">
    <property type="nucleotide sequence ID" value="NZ_CP036281.1"/>
</dbReference>
<keyword evidence="5" id="KW-1185">Reference proteome</keyword>
<comment type="catalytic activity">
    <reaction evidence="2">
        <text>N-terminal N-formyl-L-methionyl-[peptide] + H2O = N-terminal L-methionyl-[peptide] + formate</text>
        <dbReference type="Rhea" id="RHEA:24420"/>
        <dbReference type="Rhea" id="RHEA-COMP:10639"/>
        <dbReference type="Rhea" id="RHEA-COMP:10640"/>
        <dbReference type="ChEBI" id="CHEBI:15377"/>
        <dbReference type="ChEBI" id="CHEBI:15740"/>
        <dbReference type="ChEBI" id="CHEBI:49298"/>
        <dbReference type="ChEBI" id="CHEBI:64731"/>
        <dbReference type="EC" id="3.5.1.88"/>
    </reaction>
</comment>
<dbReference type="SUPFAM" id="SSF56420">
    <property type="entry name" value="Peptide deformylase"/>
    <property type="match status" value="1"/>
</dbReference>
<organism evidence="4 5">
    <name type="scientific">Polystyrenella longa</name>
    <dbReference type="NCBI Taxonomy" id="2528007"/>
    <lineage>
        <taxon>Bacteria</taxon>
        <taxon>Pseudomonadati</taxon>
        <taxon>Planctomycetota</taxon>
        <taxon>Planctomycetia</taxon>
        <taxon>Planctomycetales</taxon>
        <taxon>Planctomycetaceae</taxon>
        <taxon>Polystyrenella</taxon>
    </lineage>
</organism>
<dbReference type="PANTHER" id="PTHR10458:SF22">
    <property type="entry name" value="PEPTIDE DEFORMYLASE"/>
    <property type="match status" value="1"/>
</dbReference>
<keyword evidence="2" id="KW-0479">Metal-binding</keyword>
<protein>
    <recommendedName>
        <fullName evidence="2">Peptide deformylase</fullName>
        <shortName evidence="2">PDF</shortName>
        <ecNumber evidence="2">3.5.1.88</ecNumber>
    </recommendedName>
    <alternativeName>
        <fullName evidence="2">Polypeptide deformylase</fullName>
    </alternativeName>
</protein>
<dbReference type="EC" id="3.5.1.88" evidence="2"/>
<dbReference type="PRINTS" id="PR01576">
    <property type="entry name" value="PDEFORMYLASE"/>
</dbReference>
<dbReference type="GO" id="GO:0046872">
    <property type="term" value="F:metal ion binding"/>
    <property type="evidence" value="ECO:0007669"/>
    <property type="project" value="UniProtKB-KW"/>
</dbReference>
<dbReference type="AlphaFoldDB" id="A0A518CQK7"/>
<feature type="binding site" evidence="2">
    <location>
        <position position="97"/>
    </location>
    <ligand>
        <name>Fe cation</name>
        <dbReference type="ChEBI" id="CHEBI:24875"/>
    </ligand>
</feature>
<comment type="similarity">
    <text evidence="1 2">Belongs to the polypeptide deformylase family.</text>
</comment>
<feature type="region of interest" description="Disordered" evidence="3">
    <location>
        <begin position="176"/>
        <end position="196"/>
    </location>
</feature>
<name>A0A518CQK7_9PLAN</name>
<evidence type="ECO:0000256" key="3">
    <source>
        <dbReference type="SAM" id="MobiDB-lite"/>
    </source>
</evidence>
<dbReference type="GO" id="GO:0042586">
    <property type="term" value="F:peptide deformylase activity"/>
    <property type="evidence" value="ECO:0007669"/>
    <property type="project" value="UniProtKB-UniRule"/>
</dbReference>
<sequence length="196" mass="22478">MIVPEELQVVEYPHPALRWKSKPVTRIDTHLKKIVERMFELMYEHKGVGLAANQVGLPYRVFVINPSGEPDNKEWEMVLINPEITSRKGSAEGEEGCLSVPEVYGDVSRSEEIVVDAFDLKGEGFELSLKEFPARVVQHEYDHIDGIMFFDKLTEASKKDVLPQVEQFVNYYRTGQEKGEIPSDDDINKRLKEIEP</sequence>
<evidence type="ECO:0000256" key="2">
    <source>
        <dbReference type="HAMAP-Rule" id="MF_00163"/>
    </source>
</evidence>
<comment type="cofactor">
    <cofactor evidence="2">
        <name>Fe(2+)</name>
        <dbReference type="ChEBI" id="CHEBI:29033"/>
    </cofactor>
    <text evidence="2">Binds 1 Fe(2+) ion.</text>
</comment>
<feature type="active site" evidence="2">
    <location>
        <position position="140"/>
    </location>
</feature>
<dbReference type="EMBL" id="CP036281">
    <property type="protein sequence ID" value="QDU81516.1"/>
    <property type="molecule type" value="Genomic_DNA"/>
</dbReference>
<evidence type="ECO:0000313" key="4">
    <source>
        <dbReference type="EMBL" id="QDU81516.1"/>
    </source>
</evidence>
<dbReference type="InterPro" id="IPR023635">
    <property type="entry name" value="Peptide_deformylase"/>
</dbReference>
<keyword evidence="2" id="KW-0648">Protein biosynthesis</keyword>
<keyword evidence="2" id="KW-0408">Iron</keyword>
<dbReference type="GO" id="GO:0006412">
    <property type="term" value="P:translation"/>
    <property type="evidence" value="ECO:0007669"/>
    <property type="project" value="UniProtKB-UniRule"/>
</dbReference>
<feature type="binding site" evidence="2">
    <location>
        <position position="139"/>
    </location>
    <ligand>
        <name>Fe cation</name>
        <dbReference type="ChEBI" id="CHEBI:24875"/>
    </ligand>
</feature>
<accession>A0A518CQK7</accession>
<dbReference type="PANTHER" id="PTHR10458">
    <property type="entry name" value="PEPTIDE DEFORMYLASE"/>
    <property type="match status" value="1"/>
</dbReference>
<dbReference type="Gene3D" id="3.90.45.10">
    <property type="entry name" value="Peptide deformylase"/>
    <property type="match status" value="1"/>
</dbReference>
<gene>
    <name evidence="2 4" type="primary">def</name>
    <name evidence="4" type="ORF">Pla110_32580</name>
</gene>
<dbReference type="HAMAP" id="MF_00163">
    <property type="entry name" value="Pep_deformylase"/>
    <property type="match status" value="1"/>
</dbReference>
<dbReference type="Proteomes" id="UP000317178">
    <property type="component" value="Chromosome"/>
</dbReference>
<dbReference type="PIRSF" id="PIRSF004749">
    <property type="entry name" value="Pep_def"/>
    <property type="match status" value="1"/>
</dbReference>
<keyword evidence="2 4" id="KW-0378">Hydrolase</keyword>
<dbReference type="CDD" id="cd00487">
    <property type="entry name" value="Pep_deformylase"/>
    <property type="match status" value="1"/>
</dbReference>
<dbReference type="NCBIfam" id="TIGR00079">
    <property type="entry name" value="pept_deformyl"/>
    <property type="match status" value="1"/>
</dbReference>
<dbReference type="Pfam" id="PF01327">
    <property type="entry name" value="Pep_deformylase"/>
    <property type="match status" value="1"/>
</dbReference>
<dbReference type="KEGG" id="plon:Pla110_32580"/>
<proteinExistence type="inferred from homology"/>
<dbReference type="InterPro" id="IPR036821">
    <property type="entry name" value="Peptide_deformylase_sf"/>
</dbReference>
<dbReference type="NCBIfam" id="NF001159">
    <property type="entry name" value="PRK00150.1-3"/>
    <property type="match status" value="1"/>
</dbReference>
<comment type="function">
    <text evidence="2">Removes the formyl group from the N-terminal Met of newly synthesized proteins. Requires at least a dipeptide for an efficient rate of reaction. N-terminal L-methionine is a prerequisite for activity but the enzyme has broad specificity at other positions.</text>
</comment>
<dbReference type="OrthoDB" id="9784988at2"/>
<evidence type="ECO:0000256" key="1">
    <source>
        <dbReference type="ARBA" id="ARBA00010759"/>
    </source>
</evidence>
<evidence type="ECO:0000313" key="5">
    <source>
        <dbReference type="Proteomes" id="UP000317178"/>
    </source>
</evidence>
<feature type="binding site" evidence="2">
    <location>
        <position position="143"/>
    </location>
    <ligand>
        <name>Fe cation</name>
        <dbReference type="ChEBI" id="CHEBI:24875"/>
    </ligand>
</feature>